<reference evidence="6 7" key="1">
    <citation type="journal article" date="2018" name="PLoS Genet.">
        <title>Population sequencing reveals clonal diversity and ancestral inbreeding in the grapevine cultivar Chardonnay.</title>
        <authorList>
            <person name="Roach M.J."/>
            <person name="Johnson D.L."/>
            <person name="Bohlmann J."/>
            <person name="van Vuuren H.J."/>
            <person name="Jones S.J."/>
            <person name="Pretorius I.S."/>
            <person name="Schmidt S.A."/>
            <person name="Borneman A.R."/>
        </authorList>
    </citation>
    <scope>NUCLEOTIDE SEQUENCE [LARGE SCALE GENOMIC DNA]</scope>
    <source>
        <strain evidence="7">cv. Chardonnay</strain>
        <tissue evidence="6">Leaf</tissue>
    </source>
</reference>
<dbReference type="OrthoDB" id="1848022at2759"/>
<evidence type="ECO:0000259" key="5">
    <source>
        <dbReference type="PROSITE" id="PS51005"/>
    </source>
</evidence>
<dbReference type="Gene3D" id="2.170.150.80">
    <property type="entry name" value="NAC domain"/>
    <property type="match status" value="1"/>
</dbReference>
<dbReference type="Proteomes" id="UP000288805">
    <property type="component" value="Unassembled WGS sequence"/>
</dbReference>
<protein>
    <recommendedName>
        <fullName evidence="5">NAC domain-containing protein</fullName>
    </recommendedName>
</protein>
<keyword evidence="4" id="KW-0539">Nucleus</keyword>
<dbReference type="AlphaFoldDB" id="A0A438HG26"/>
<gene>
    <name evidence="6" type="ORF">CK203_038876</name>
</gene>
<evidence type="ECO:0000313" key="6">
    <source>
        <dbReference type="EMBL" id="RVW83368.1"/>
    </source>
</evidence>
<evidence type="ECO:0000256" key="4">
    <source>
        <dbReference type="ARBA" id="ARBA00023242"/>
    </source>
</evidence>
<proteinExistence type="predicted"/>
<dbReference type="Pfam" id="PF02365">
    <property type="entry name" value="NAM"/>
    <property type="match status" value="1"/>
</dbReference>
<accession>A0A438HG26</accession>
<evidence type="ECO:0000313" key="7">
    <source>
        <dbReference type="Proteomes" id="UP000288805"/>
    </source>
</evidence>
<sequence>MVEDGRGFWKLSGDETPIYDSDGNIFAFKIYWTYLSGSLQKPKKTHWRMEEYRLPLHCYMDHDFKGEKLVLGRIKRSKDYISWL</sequence>
<organism evidence="6 7">
    <name type="scientific">Vitis vinifera</name>
    <name type="common">Grape</name>
    <dbReference type="NCBI Taxonomy" id="29760"/>
    <lineage>
        <taxon>Eukaryota</taxon>
        <taxon>Viridiplantae</taxon>
        <taxon>Streptophyta</taxon>
        <taxon>Embryophyta</taxon>
        <taxon>Tracheophyta</taxon>
        <taxon>Spermatophyta</taxon>
        <taxon>Magnoliopsida</taxon>
        <taxon>eudicotyledons</taxon>
        <taxon>Gunneridae</taxon>
        <taxon>Pentapetalae</taxon>
        <taxon>rosids</taxon>
        <taxon>Vitales</taxon>
        <taxon>Vitaceae</taxon>
        <taxon>Viteae</taxon>
        <taxon>Vitis</taxon>
    </lineage>
</organism>
<dbReference type="GO" id="GO:0003677">
    <property type="term" value="F:DNA binding"/>
    <property type="evidence" value="ECO:0007669"/>
    <property type="project" value="UniProtKB-KW"/>
</dbReference>
<evidence type="ECO:0000256" key="2">
    <source>
        <dbReference type="ARBA" id="ARBA00023125"/>
    </source>
</evidence>
<keyword evidence="2" id="KW-0238">DNA-binding</keyword>
<dbReference type="GO" id="GO:0006355">
    <property type="term" value="P:regulation of DNA-templated transcription"/>
    <property type="evidence" value="ECO:0007669"/>
    <property type="project" value="InterPro"/>
</dbReference>
<dbReference type="InterPro" id="IPR003441">
    <property type="entry name" value="NAC-dom"/>
</dbReference>
<feature type="domain" description="NAC" evidence="5">
    <location>
        <begin position="1"/>
        <end position="77"/>
    </location>
</feature>
<evidence type="ECO:0000256" key="1">
    <source>
        <dbReference type="ARBA" id="ARBA00023015"/>
    </source>
</evidence>
<dbReference type="EMBL" id="QGNW01000229">
    <property type="protein sequence ID" value="RVW83368.1"/>
    <property type="molecule type" value="Genomic_DNA"/>
</dbReference>
<dbReference type="PROSITE" id="PS51005">
    <property type="entry name" value="NAC"/>
    <property type="match status" value="1"/>
</dbReference>
<keyword evidence="1" id="KW-0805">Transcription regulation</keyword>
<evidence type="ECO:0000256" key="3">
    <source>
        <dbReference type="ARBA" id="ARBA00023163"/>
    </source>
</evidence>
<dbReference type="InterPro" id="IPR036093">
    <property type="entry name" value="NAC_dom_sf"/>
</dbReference>
<keyword evidence="3" id="KW-0804">Transcription</keyword>
<comment type="caution">
    <text evidence="6">The sequence shown here is derived from an EMBL/GenBank/DDBJ whole genome shotgun (WGS) entry which is preliminary data.</text>
</comment>
<dbReference type="SUPFAM" id="SSF101941">
    <property type="entry name" value="NAC domain"/>
    <property type="match status" value="1"/>
</dbReference>
<name>A0A438HG26_VITVI</name>